<feature type="domain" description="Double zinc ribbon" evidence="4">
    <location>
        <begin position="11"/>
        <end position="42"/>
    </location>
</feature>
<feature type="domain" description="Phosphoribosyltransferase" evidence="3">
    <location>
        <begin position="130"/>
        <end position="219"/>
    </location>
</feature>
<comment type="similarity">
    <text evidence="1">Belongs to the ComF/GntX family.</text>
</comment>
<dbReference type="SUPFAM" id="SSF53271">
    <property type="entry name" value="PRTase-like"/>
    <property type="match status" value="1"/>
</dbReference>
<dbReference type="PANTHER" id="PTHR47505">
    <property type="entry name" value="DNA UTILIZATION PROTEIN YHGH"/>
    <property type="match status" value="1"/>
</dbReference>
<sequence length="224" mass="24245">MMLLKKLGSRVLDLIYPPVCVLCGEYSAGEHLCPRCAAGLDSLRSDGSQEAEICRLNPGLELLVTPFLYTGAMRSLLLRLKTTPDHRAVDFLADELAQSLADSGIPEVTVTCMPMSKEKLRRRGYNHAELLAKAVAVRLGCGFDGKLLEHHGGLTDQHSLSREKREEHARASLRPGRSDPKGKTVLLVDDICTTGNSFAAAVSVLREQGALRVITAAAAITPED</sequence>
<dbReference type="InterPro" id="IPR000836">
    <property type="entry name" value="PRTase_dom"/>
</dbReference>
<keyword evidence="6" id="KW-1185">Reference proteome</keyword>
<comment type="caution">
    <text evidence="5">The sequence shown here is derived from an EMBL/GenBank/DDBJ whole genome shotgun (WGS) entry which is preliminary data.</text>
</comment>
<dbReference type="Gene3D" id="3.40.50.2020">
    <property type="match status" value="1"/>
</dbReference>
<evidence type="ECO:0000256" key="1">
    <source>
        <dbReference type="ARBA" id="ARBA00008007"/>
    </source>
</evidence>
<evidence type="ECO:0000259" key="3">
    <source>
        <dbReference type="Pfam" id="PF00156"/>
    </source>
</evidence>
<dbReference type="InterPro" id="IPR029057">
    <property type="entry name" value="PRTase-like"/>
</dbReference>
<dbReference type="EMBL" id="JACSNR010000001">
    <property type="protein sequence ID" value="MBM6922203.1"/>
    <property type="molecule type" value="Genomic_DNA"/>
</dbReference>
<gene>
    <name evidence="5" type="ORF">H9X81_00650</name>
</gene>
<accession>A0ABS2GK75</accession>
<protein>
    <submittedName>
        <fullName evidence="5">ComF family protein</fullName>
    </submittedName>
</protein>
<evidence type="ECO:0000313" key="6">
    <source>
        <dbReference type="Proteomes" id="UP000724149"/>
    </source>
</evidence>
<evidence type="ECO:0000256" key="2">
    <source>
        <dbReference type="SAM" id="MobiDB-lite"/>
    </source>
</evidence>
<evidence type="ECO:0000313" key="5">
    <source>
        <dbReference type="EMBL" id="MBM6922203.1"/>
    </source>
</evidence>
<dbReference type="InterPro" id="IPR051910">
    <property type="entry name" value="ComF/GntX_DNA_util-trans"/>
</dbReference>
<organism evidence="5 6">
    <name type="scientific">Hydrogenoanaerobacterium saccharovorans</name>
    <dbReference type="NCBI Taxonomy" id="474960"/>
    <lineage>
        <taxon>Bacteria</taxon>
        <taxon>Bacillati</taxon>
        <taxon>Bacillota</taxon>
        <taxon>Clostridia</taxon>
        <taxon>Eubacteriales</taxon>
        <taxon>Oscillospiraceae</taxon>
        <taxon>Hydrogenoanaerobacterium</taxon>
    </lineage>
</organism>
<name>A0ABS2GK75_9FIRM</name>
<dbReference type="Proteomes" id="UP000724149">
    <property type="component" value="Unassembled WGS sequence"/>
</dbReference>
<feature type="region of interest" description="Disordered" evidence="2">
    <location>
        <begin position="154"/>
        <end position="181"/>
    </location>
</feature>
<dbReference type="PANTHER" id="PTHR47505:SF1">
    <property type="entry name" value="DNA UTILIZATION PROTEIN YHGH"/>
    <property type="match status" value="1"/>
</dbReference>
<dbReference type="Pfam" id="PF00156">
    <property type="entry name" value="Pribosyltran"/>
    <property type="match status" value="1"/>
</dbReference>
<reference evidence="5 6" key="1">
    <citation type="journal article" date="2021" name="Sci. Rep.">
        <title>The distribution of antibiotic resistance genes in chicken gut microbiota commensals.</title>
        <authorList>
            <person name="Juricova H."/>
            <person name="Matiasovicova J."/>
            <person name="Kubasova T."/>
            <person name="Cejkova D."/>
            <person name="Rychlik I."/>
        </authorList>
    </citation>
    <scope>NUCLEOTIDE SEQUENCE [LARGE SCALE GENOMIC DNA]</scope>
    <source>
        <strain evidence="5 6">An564</strain>
    </source>
</reference>
<proteinExistence type="inferred from homology"/>
<evidence type="ECO:0000259" key="4">
    <source>
        <dbReference type="Pfam" id="PF18912"/>
    </source>
</evidence>
<dbReference type="InterPro" id="IPR044005">
    <property type="entry name" value="DZR_2"/>
</dbReference>
<dbReference type="Pfam" id="PF18912">
    <property type="entry name" value="DZR_2"/>
    <property type="match status" value="1"/>
</dbReference>
<dbReference type="CDD" id="cd06223">
    <property type="entry name" value="PRTases_typeI"/>
    <property type="match status" value="1"/>
</dbReference>